<sequence length="262" mass="28990">MYKFGWGAFCCHGCYAPVCVITSRQSELSVWVNRVAGVGLACFLAAAYSPRSIKSSEPTGAQKCCVRDFWEDPTHDLQNEPAAFGLTLIVTCVSGSLIPMRMELNLFLVLMLSWNLHIAYSMYCKEKNFCILNCGNVSDARLTWSTVLHGKRTNILTNENDKVTKHLTEFRRYSSKGKNLIISNVRHSDAGRFYCNENAMDLSVVTDSTIERVLMLCGAALAGLMFIMATVAAGRAIAHRAWQAGRDSVLRNSQEAVISAVL</sequence>
<keyword evidence="1" id="KW-0812">Transmembrane</keyword>
<dbReference type="InterPro" id="IPR013783">
    <property type="entry name" value="Ig-like_fold"/>
</dbReference>
<gene>
    <name evidence="2" type="ORF">HF521_001787</name>
</gene>
<dbReference type="SUPFAM" id="SSF48726">
    <property type="entry name" value="Immunoglobulin"/>
    <property type="match status" value="1"/>
</dbReference>
<name>A0A8T0BBY0_SILME</name>
<dbReference type="Proteomes" id="UP000606274">
    <property type="component" value="Unassembled WGS sequence"/>
</dbReference>
<accession>A0A8T0BBY0</accession>
<keyword evidence="1" id="KW-1133">Transmembrane helix</keyword>
<organism evidence="2 3">
    <name type="scientific">Silurus meridionalis</name>
    <name type="common">Southern catfish</name>
    <name type="synonym">Silurus soldatovi meridionalis</name>
    <dbReference type="NCBI Taxonomy" id="175797"/>
    <lineage>
        <taxon>Eukaryota</taxon>
        <taxon>Metazoa</taxon>
        <taxon>Chordata</taxon>
        <taxon>Craniata</taxon>
        <taxon>Vertebrata</taxon>
        <taxon>Euteleostomi</taxon>
        <taxon>Actinopterygii</taxon>
        <taxon>Neopterygii</taxon>
        <taxon>Teleostei</taxon>
        <taxon>Ostariophysi</taxon>
        <taxon>Siluriformes</taxon>
        <taxon>Siluridae</taxon>
        <taxon>Silurus</taxon>
    </lineage>
</organism>
<dbReference type="EMBL" id="JABFDY010000010">
    <property type="protein sequence ID" value="KAF7702504.1"/>
    <property type="molecule type" value="Genomic_DNA"/>
</dbReference>
<feature type="transmembrane region" description="Helical" evidence="1">
    <location>
        <begin position="213"/>
        <end position="238"/>
    </location>
</feature>
<proteinExistence type="predicted"/>
<dbReference type="AlphaFoldDB" id="A0A8T0BBY0"/>
<keyword evidence="3" id="KW-1185">Reference proteome</keyword>
<evidence type="ECO:0000313" key="3">
    <source>
        <dbReference type="Proteomes" id="UP000606274"/>
    </source>
</evidence>
<dbReference type="InterPro" id="IPR036179">
    <property type="entry name" value="Ig-like_dom_sf"/>
</dbReference>
<dbReference type="Gene3D" id="2.60.40.10">
    <property type="entry name" value="Immunoglobulins"/>
    <property type="match status" value="1"/>
</dbReference>
<evidence type="ECO:0000313" key="2">
    <source>
        <dbReference type="EMBL" id="KAF7702504.1"/>
    </source>
</evidence>
<protein>
    <recommendedName>
        <fullName evidence="4">Ig-like domain-containing protein</fullName>
    </recommendedName>
</protein>
<keyword evidence="1" id="KW-0472">Membrane</keyword>
<comment type="caution">
    <text evidence="2">The sequence shown here is derived from an EMBL/GenBank/DDBJ whole genome shotgun (WGS) entry which is preliminary data.</text>
</comment>
<reference evidence="2" key="1">
    <citation type="submission" date="2020-08" db="EMBL/GenBank/DDBJ databases">
        <title>Chromosome-level assembly of Southern catfish (Silurus meridionalis) provides insights into visual adaptation to the nocturnal and benthic lifestyles.</title>
        <authorList>
            <person name="Zhang Y."/>
            <person name="Wang D."/>
            <person name="Peng Z."/>
        </authorList>
    </citation>
    <scope>NUCLEOTIDE SEQUENCE</scope>
    <source>
        <strain evidence="2">SWU-2019-XX</strain>
        <tissue evidence="2">Muscle</tissue>
    </source>
</reference>
<evidence type="ECO:0000256" key="1">
    <source>
        <dbReference type="SAM" id="Phobius"/>
    </source>
</evidence>
<evidence type="ECO:0008006" key="4">
    <source>
        <dbReference type="Google" id="ProtNLM"/>
    </source>
</evidence>